<dbReference type="AlphaFoldDB" id="A0ABD2PA04"/>
<proteinExistence type="predicted"/>
<dbReference type="InterPro" id="IPR011990">
    <property type="entry name" value="TPR-like_helical_dom_sf"/>
</dbReference>
<name>A0ABD2PA04_9CUCU</name>
<evidence type="ECO:0000313" key="1">
    <source>
        <dbReference type="EMBL" id="KAL3287808.1"/>
    </source>
</evidence>
<dbReference type="EMBL" id="JABFTP020000185">
    <property type="protein sequence ID" value="KAL3287808.1"/>
    <property type="molecule type" value="Genomic_DNA"/>
</dbReference>
<dbReference type="InterPro" id="IPR029063">
    <property type="entry name" value="SAM-dependent_MTases_sf"/>
</dbReference>
<gene>
    <name evidence="1" type="ORF">HHI36_002270</name>
</gene>
<keyword evidence="2" id="KW-1185">Reference proteome</keyword>
<evidence type="ECO:0000313" key="2">
    <source>
        <dbReference type="Proteomes" id="UP001516400"/>
    </source>
</evidence>
<reference evidence="1 2" key="1">
    <citation type="journal article" date="2021" name="BMC Biol.">
        <title>Horizontally acquired antibacterial genes associated with adaptive radiation of ladybird beetles.</title>
        <authorList>
            <person name="Li H.S."/>
            <person name="Tang X.F."/>
            <person name="Huang Y.H."/>
            <person name="Xu Z.Y."/>
            <person name="Chen M.L."/>
            <person name="Du X.Y."/>
            <person name="Qiu B.Y."/>
            <person name="Chen P.T."/>
            <person name="Zhang W."/>
            <person name="Slipinski A."/>
            <person name="Escalona H.E."/>
            <person name="Waterhouse R.M."/>
            <person name="Zwick A."/>
            <person name="Pang H."/>
        </authorList>
    </citation>
    <scope>NUCLEOTIDE SEQUENCE [LARGE SCALE GENOMIC DNA]</scope>
    <source>
        <strain evidence="1">SYSU2018</strain>
    </source>
</reference>
<dbReference type="Gene3D" id="3.40.50.150">
    <property type="entry name" value="Vaccinia Virus protein VP39"/>
    <property type="match status" value="1"/>
</dbReference>
<accession>A0ABD2PA04</accession>
<protein>
    <submittedName>
        <fullName evidence="1">Uncharacterized protein</fullName>
    </submittedName>
</protein>
<dbReference type="Gene3D" id="1.25.40.10">
    <property type="entry name" value="Tetratricopeptide repeat domain"/>
    <property type="match status" value="1"/>
</dbReference>
<dbReference type="SUPFAM" id="SSF48452">
    <property type="entry name" value="TPR-like"/>
    <property type="match status" value="1"/>
</dbReference>
<dbReference type="Proteomes" id="UP001516400">
    <property type="component" value="Unassembled WGS sequence"/>
</dbReference>
<comment type="caution">
    <text evidence="1">The sequence shown here is derived from an EMBL/GenBank/DDBJ whole genome shotgun (WGS) entry which is preliminary data.</text>
</comment>
<dbReference type="Gene3D" id="2.70.160.11">
    <property type="entry name" value="Hnrnp arginine n-methyltransferase1"/>
    <property type="match status" value="1"/>
</dbReference>
<sequence>MDSLKKSIFLIEKSQFVLALEYYIEYFNTTPENTWHPNAVNSMILLLNSFEMFLNYRESLEDLTKCFLYALNWFPQNVKVHYLFGRMLLRNGEFTLADNYLKKATELIDNNLENILNIEKNSLYVAWNHVPRWNYRWLNSTSMNNAYKEAIRKAIEEGFQHVLNVRSGCEHLSLYAGSNSSCSSVLSLESNYILQKYGKYLMAKYCPNVLYAPLLISLEDISVPSFMMETRNLFVTDMFDSSFFGYGILEALHHSFRVLMKKEKFKLIPARVRLYLTGIDSSDLYRRYRYENDIPIIKLVDDCVTRIYDGFNYDSEIYQWYKYKTLTETIEFMDINLYDIENVTQLMMGSWCNEVPLLAIAEGNLNCLLVCYEIYLDDEIVISNAFDKLDLEVCNEQAVHYLRHPIEIKSGDVIVFKAMMTGEHLKFTLRNEEQMVANQYRDCFLLTEEAIIFLNDKKWVKCLLDLCDKVSDETKSYIADFCSFPLAGLVLAKRGHQVYYFYTDNRNLKFVEHLIRKNEIDIRLIKFIAYYQYPNFISNLKRLDYVVFEPVHQDGSLRNCPMENVAFRNMKCKVFFENLEVHFVLVYSKCLKYFNTVDEKNVEPFVDLATCLNKYSGCEHAYFSKVDHVVMSNTTSWKLSERHVNLFNIKCENRGKINGLMVWYTLLARDGVTFCTKESTSFSTYGFRFEEKEVEVGDEINVVGRFAGMSLLSLFPMF</sequence>
<organism evidence="1 2">
    <name type="scientific">Cryptolaemus montrouzieri</name>
    <dbReference type="NCBI Taxonomy" id="559131"/>
    <lineage>
        <taxon>Eukaryota</taxon>
        <taxon>Metazoa</taxon>
        <taxon>Ecdysozoa</taxon>
        <taxon>Arthropoda</taxon>
        <taxon>Hexapoda</taxon>
        <taxon>Insecta</taxon>
        <taxon>Pterygota</taxon>
        <taxon>Neoptera</taxon>
        <taxon>Endopterygota</taxon>
        <taxon>Coleoptera</taxon>
        <taxon>Polyphaga</taxon>
        <taxon>Cucujiformia</taxon>
        <taxon>Coccinelloidea</taxon>
        <taxon>Coccinellidae</taxon>
        <taxon>Scymninae</taxon>
        <taxon>Scymnini</taxon>
        <taxon>Cryptolaemus</taxon>
    </lineage>
</organism>